<gene>
    <name evidence="11" type="ORF">METZ01_LOCUS67271</name>
</gene>
<dbReference type="AlphaFoldDB" id="A0A381TI15"/>
<keyword evidence="4" id="KW-0963">Cytoplasm</keyword>
<evidence type="ECO:0000256" key="2">
    <source>
        <dbReference type="ARBA" id="ARBA00007579"/>
    </source>
</evidence>
<dbReference type="Gene3D" id="3.90.79.10">
    <property type="entry name" value="Nucleoside Triphosphate Pyrophosphohydrolase"/>
    <property type="match status" value="1"/>
</dbReference>
<comment type="similarity">
    <text evidence="2">Belongs to the IPP isomerase type 1 family.</text>
</comment>
<dbReference type="InterPro" id="IPR015797">
    <property type="entry name" value="NUDIX_hydrolase-like_dom_sf"/>
</dbReference>
<dbReference type="InterPro" id="IPR011876">
    <property type="entry name" value="IsopentenylPP_isomerase_typ1"/>
</dbReference>
<dbReference type="CDD" id="cd02885">
    <property type="entry name" value="NUDIX_IPP_Isomerase"/>
    <property type="match status" value="1"/>
</dbReference>
<dbReference type="EMBL" id="UINC01004450">
    <property type="protein sequence ID" value="SVA14417.1"/>
    <property type="molecule type" value="Genomic_DNA"/>
</dbReference>
<dbReference type="GO" id="GO:0050992">
    <property type="term" value="P:dimethylallyl diphosphate biosynthetic process"/>
    <property type="evidence" value="ECO:0007669"/>
    <property type="project" value="UniProtKB-UniPathway"/>
</dbReference>
<evidence type="ECO:0000256" key="4">
    <source>
        <dbReference type="ARBA" id="ARBA00022490"/>
    </source>
</evidence>
<proteinExistence type="inferred from homology"/>
<dbReference type="SUPFAM" id="SSF55811">
    <property type="entry name" value="Nudix"/>
    <property type="match status" value="1"/>
</dbReference>
<evidence type="ECO:0000256" key="1">
    <source>
        <dbReference type="ARBA" id="ARBA00004826"/>
    </source>
</evidence>
<evidence type="ECO:0000256" key="6">
    <source>
        <dbReference type="ARBA" id="ARBA00022842"/>
    </source>
</evidence>
<reference evidence="11" key="1">
    <citation type="submission" date="2018-05" db="EMBL/GenBank/DDBJ databases">
        <authorList>
            <person name="Lanie J.A."/>
            <person name="Ng W.-L."/>
            <person name="Kazmierczak K.M."/>
            <person name="Andrzejewski T.M."/>
            <person name="Davidsen T.M."/>
            <person name="Wayne K.J."/>
            <person name="Tettelin H."/>
            <person name="Glass J.I."/>
            <person name="Rusch D."/>
            <person name="Podicherti R."/>
            <person name="Tsui H.-C.T."/>
            <person name="Winkler M.E."/>
        </authorList>
    </citation>
    <scope>NUCLEOTIDE SEQUENCE</scope>
</reference>
<keyword evidence="6" id="KW-0460">Magnesium</keyword>
<dbReference type="GO" id="GO:0009240">
    <property type="term" value="P:isopentenyl diphosphate biosynthetic process"/>
    <property type="evidence" value="ECO:0007669"/>
    <property type="project" value="TreeGrafter"/>
</dbReference>
<evidence type="ECO:0000256" key="5">
    <source>
        <dbReference type="ARBA" id="ARBA00022723"/>
    </source>
</evidence>
<comment type="pathway">
    <text evidence="1">Isoprenoid biosynthesis; dimethylallyl diphosphate biosynthesis; dimethylallyl diphosphate from isopentenyl diphosphate: step 1/1.</text>
</comment>
<dbReference type="HAMAP" id="MF_00202">
    <property type="entry name" value="Idi"/>
    <property type="match status" value="1"/>
</dbReference>
<dbReference type="PIRSF" id="PIRSF018427">
    <property type="entry name" value="Isopntndiph_ism"/>
    <property type="match status" value="1"/>
</dbReference>
<protein>
    <recommendedName>
        <fullName evidence="3">isopentenyl-diphosphate Delta-isomerase</fullName>
        <ecNumber evidence="3">5.3.3.2</ecNumber>
    </recommendedName>
</protein>
<feature type="domain" description="Nudix hydrolase" evidence="10">
    <location>
        <begin position="29"/>
        <end position="161"/>
    </location>
</feature>
<dbReference type="PANTHER" id="PTHR10885">
    <property type="entry name" value="ISOPENTENYL-DIPHOSPHATE DELTA-ISOMERASE"/>
    <property type="match status" value="1"/>
</dbReference>
<dbReference type="Pfam" id="PF00293">
    <property type="entry name" value="NUDIX"/>
    <property type="match status" value="1"/>
</dbReference>
<evidence type="ECO:0000256" key="3">
    <source>
        <dbReference type="ARBA" id="ARBA00012057"/>
    </source>
</evidence>
<accession>A0A381TI15</accession>
<dbReference type="InterPro" id="IPR000086">
    <property type="entry name" value="NUDIX_hydrolase_dom"/>
</dbReference>
<organism evidence="11">
    <name type="scientific">marine metagenome</name>
    <dbReference type="NCBI Taxonomy" id="408172"/>
    <lineage>
        <taxon>unclassified sequences</taxon>
        <taxon>metagenomes</taxon>
        <taxon>ecological metagenomes</taxon>
    </lineage>
</organism>
<dbReference type="NCBIfam" id="TIGR02150">
    <property type="entry name" value="IPP_isom_1"/>
    <property type="match status" value="1"/>
</dbReference>
<sequence>MLCEKVILVDKNDNQLGLMEKMEAHEKAILHRAFSVFILNDNNELLLQKRGLNKYHSPGLWTNTCCSHPRNGEDVLNAGIRRLKEEMGFVTELGTLLSFIYKAEFDNGLTEHEFDHVLIGKYDKDPIINKLEVCDWKWIDLDLLREDILNNPEIYTVWFKIIFKKFYKKFEINESNSL</sequence>
<name>A0A381TI15_9ZZZZ</name>
<dbReference type="PROSITE" id="PS51462">
    <property type="entry name" value="NUDIX"/>
    <property type="match status" value="1"/>
</dbReference>
<dbReference type="EC" id="5.3.3.2" evidence="3"/>
<keyword evidence="8" id="KW-0414">Isoprene biosynthesis</keyword>
<dbReference type="GO" id="GO:0004452">
    <property type="term" value="F:isopentenyl-diphosphate delta-isomerase activity"/>
    <property type="evidence" value="ECO:0007669"/>
    <property type="project" value="UniProtKB-EC"/>
</dbReference>
<dbReference type="PANTHER" id="PTHR10885:SF0">
    <property type="entry name" value="ISOPENTENYL-DIPHOSPHATE DELTA-ISOMERASE"/>
    <property type="match status" value="1"/>
</dbReference>
<evidence type="ECO:0000256" key="9">
    <source>
        <dbReference type="ARBA" id="ARBA00023235"/>
    </source>
</evidence>
<keyword evidence="5" id="KW-0479">Metal-binding</keyword>
<evidence type="ECO:0000256" key="7">
    <source>
        <dbReference type="ARBA" id="ARBA00023211"/>
    </source>
</evidence>
<keyword evidence="9" id="KW-0413">Isomerase</keyword>
<dbReference type="GO" id="GO:0046872">
    <property type="term" value="F:metal ion binding"/>
    <property type="evidence" value="ECO:0007669"/>
    <property type="project" value="UniProtKB-KW"/>
</dbReference>
<dbReference type="UniPathway" id="UPA00059">
    <property type="reaction ID" value="UER00104"/>
</dbReference>
<dbReference type="GO" id="GO:0005737">
    <property type="term" value="C:cytoplasm"/>
    <property type="evidence" value="ECO:0007669"/>
    <property type="project" value="TreeGrafter"/>
</dbReference>
<evidence type="ECO:0000259" key="10">
    <source>
        <dbReference type="PROSITE" id="PS51462"/>
    </source>
</evidence>
<keyword evidence="7" id="KW-0464">Manganese</keyword>
<evidence type="ECO:0000313" key="11">
    <source>
        <dbReference type="EMBL" id="SVA14417.1"/>
    </source>
</evidence>
<evidence type="ECO:0000256" key="8">
    <source>
        <dbReference type="ARBA" id="ARBA00023229"/>
    </source>
</evidence>
<dbReference type="InterPro" id="IPR056375">
    <property type="entry name" value="Idi_bact"/>
</dbReference>
<dbReference type="NCBIfam" id="NF002995">
    <property type="entry name" value="PRK03759.1"/>
    <property type="match status" value="1"/>
</dbReference>